<organism evidence="1 2">
    <name type="scientific">Lipomyces kononenkoae</name>
    <name type="common">Yeast</name>
    <dbReference type="NCBI Taxonomy" id="34357"/>
    <lineage>
        <taxon>Eukaryota</taxon>
        <taxon>Fungi</taxon>
        <taxon>Dikarya</taxon>
        <taxon>Ascomycota</taxon>
        <taxon>Saccharomycotina</taxon>
        <taxon>Lipomycetes</taxon>
        <taxon>Lipomycetales</taxon>
        <taxon>Lipomycetaceae</taxon>
        <taxon>Lipomyces</taxon>
    </lineage>
</organism>
<evidence type="ECO:0000313" key="2">
    <source>
        <dbReference type="Proteomes" id="UP001433508"/>
    </source>
</evidence>
<evidence type="ECO:0000313" key="1">
    <source>
        <dbReference type="EMBL" id="KAK9234668.1"/>
    </source>
</evidence>
<accession>A0ACC3SSU5</accession>
<dbReference type="EMBL" id="MU971457">
    <property type="protein sequence ID" value="KAK9234668.1"/>
    <property type="molecule type" value="Genomic_DNA"/>
</dbReference>
<comment type="caution">
    <text evidence="1">The sequence shown here is derived from an EMBL/GenBank/DDBJ whole genome shotgun (WGS) entry which is preliminary data.</text>
</comment>
<dbReference type="Proteomes" id="UP001433508">
    <property type="component" value="Unassembled WGS sequence"/>
</dbReference>
<reference evidence="2" key="1">
    <citation type="journal article" date="2024" name="Front. Bioeng. Biotechnol.">
        <title>Genome-scale model development and genomic sequencing of the oleaginous clade Lipomyces.</title>
        <authorList>
            <person name="Czajka J.J."/>
            <person name="Han Y."/>
            <person name="Kim J."/>
            <person name="Mondo S.J."/>
            <person name="Hofstad B.A."/>
            <person name="Robles A."/>
            <person name="Haridas S."/>
            <person name="Riley R."/>
            <person name="LaButti K."/>
            <person name="Pangilinan J."/>
            <person name="Andreopoulos W."/>
            <person name="Lipzen A."/>
            <person name="Yan J."/>
            <person name="Wang M."/>
            <person name="Ng V."/>
            <person name="Grigoriev I.V."/>
            <person name="Spatafora J.W."/>
            <person name="Magnuson J.K."/>
            <person name="Baker S.E."/>
            <person name="Pomraning K.R."/>
        </authorList>
    </citation>
    <scope>NUCLEOTIDE SEQUENCE [LARGE SCALE GENOMIC DNA]</scope>
    <source>
        <strain evidence="2">CBS 7786</strain>
    </source>
</reference>
<keyword evidence="2" id="KW-1185">Reference proteome</keyword>
<sequence>MAEKLYQIEVDFPSDAVQYFKLQCTTSRVEGSHAALKGVLSSSSGTVFTAGKKIQTQGHHQAQRNRFIGANENTETAALATRISRSALDLIHTEVMKIFHAQDEAGSIESCNCDVYYRYLLPCRHRIQIGVPVDVTHIRPRWLVAQPQVQFDLAAAQVDSLSLEMRLPTSAEIVQTAADRADNVRRCKKYKEPLHNKRTCPRNACNESDNDMDEIDESEFATMWAGILP</sequence>
<protein>
    <submittedName>
        <fullName evidence="1">Uncharacterized protein</fullName>
    </submittedName>
</protein>
<gene>
    <name evidence="1" type="ORF">V1525DRAFT_452539</name>
</gene>
<name>A0ACC3SSU5_LIPKO</name>
<proteinExistence type="predicted"/>